<evidence type="ECO:0000259" key="2">
    <source>
        <dbReference type="Pfam" id="PF02481"/>
    </source>
</evidence>
<comment type="caution">
    <text evidence="3">The sequence shown here is derived from an EMBL/GenBank/DDBJ whole genome shotgun (WGS) entry which is preliminary data.</text>
</comment>
<feature type="domain" description="Smf/DprA SLOG" evidence="2">
    <location>
        <begin position="87"/>
        <end position="295"/>
    </location>
</feature>
<evidence type="ECO:0000313" key="4">
    <source>
        <dbReference type="Proteomes" id="UP000188613"/>
    </source>
</evidence>
<dbReference type="GO" id="GO:0009294">
    <property type="term" value="P:DNA-mediated transformation"/>
    <property type="evidence" value="ECO:0007669"/>
    <property type="project" value="InterPro"/>
</dbReference>
<accession>A0A1V2AC59</accession>
<dbReference type="Gene3D" id="3.40.50.450">
    <property type="match status" value="1"/>
</dbReference>
<dbReference type="STRING" id="1714355.BTO28_00635"/>
<protein>
    <submittedName>
        <fullName evidence="3">DNA protecting protein DprA</fullName>
    </submittedName>
</protein>
<comment type="similarity">
    <text evidence="1">Belongs to the DprA/Smf family.</text>
</comment>
<organism evidence="3 4">
    <name type="scientific">Domibacillus epiphyticus</name>
    <dbReference type="NCBI Taxonomy" id="1714355"/>
    <lineage>
        <taxon>Bacteria</taxon>
        <taxon>Bacillati</taxon>
        <taxon>Bacillota</taxon>
        <taxon>Bacilli</taxon>
        <taxon>Bacillales</taxon>
        <taxon>Bacillaceae</taxon>
        <taxon>Domibacillus</taxon>
    </lineage>
</organism>
<keyword evidence="4" id="KW-1185">Reference proteome</keyword>
<reference evidence="3 4" key="1">
    <citation type="submission" date="2016-12" db="EMBL/GenBank/DDBJ databases">
        <title>Domibacillus sp. SAB 38T whole genome sequencing.</title>
        <authorList>
            <person name="Verma A."/>
            <person name="Ojha A.K."/>
            <person name="Krishnamurthi S."/>
        </authorList>
    </citation>
    <scope>NUCLEOTIDE SEQUENCE [LARGE SCALE GENOMIC DNA]</scope>
    <source>
        <strain evidence="3 4">SAB 38</strain>
    </source>
</reference>
<dbReference type="Proteomes" id="UP000188613">
    <property type="component" value="Unassembled WGS sequence"/>
</dbReference>
<name>A0A1V2AC59_9BACI</name>
<evidence type="ECO:0000313" key="3">
    <source>
        <dbReference type="EMBL" id="OMP68588.1"/>
    </source>
</evidence>
<dbReference type="EMBL" id="MSFI01000001">
    <property type="protein sequence ID" value="OMP68588.1"/>
    <property type="molecule type" value="Genomic_DNA"/>
</dbReference>
<dbReference type="OrthoDB" id="9785707at2"/>
<dbReference type="PANTHER" id="PTHR43022">
    <property type="entry name" value="PROTEIN SMF"/>
    <property type="match status" value="1"/>
</dbReference>
<dbReference type="SUPFAM" id="SSF102405">
    <property type="entry name" value="MCP/YpsA-like"/>
    <property type="match status" value="1"/>
</dbReference>
<dbReference type="InterPro" id="IPR003488">
    <property type="entry name" value="DprA"/>
</dbReference>
<proteinExistence type="inferred from homology"/>
<dbReference type="InterPro" id="IPR057666">
    <property type="entry name" value="DrpA_SLOG"/>
</dbReference>
<dbReference type="PANTHER" id="PTHR43022:SF1">
    <property type="entry name" value="PROTEIN SMF"/>
    <property type="match status" value="1"/>
</dbReference>
<dbReference type="AlphaFoldDB" id="A0A1V2AC59"/>
<dbReference type="Pfam" id="PF02481">
    <property type="entry name" value="DNA_processg_A"/>
    <property type="match status" value="1"/>
</dbReference>
<evidence type="ECO:0000256" key="1">
    <source>
        <dbReference type="ARBA" id="ARBA00006525"/>
    </source>
</evidence>
<dbReference type="NCBIfam" id="TIGR00732">
    <property type="entry name" value="dprA"/>
    <property type="match status" value="1"/>
</dbReference>
<sequence>MKKRGYNVDSATKYLLLFHYCCEAGWKDLFHLFKHDPDFSQLPNLTASQLSHITGRSEQHSASILYKLHSLSAEHILATLSEENIHFIPFYDQRYPDVLKTLPQPPWALFSKGNTGLLSSQKIAVVGSRNGDQYGKESLKQLIPPLVKRNFTIVSGLAKGIDAFAHEQTIESKGNTIAVIAGGFNHFYPRENIGLARQIVNEGLVLSEYAPHIKPAKWHFPARNRIISGLSKAVLVVQAAKKSGSLITASFALEQGIDVFAVPGPITHTLSEGVHELIADGAKIVHSAEDILVELNGI</sequence>
<gene>
    <name evidence="3" type="ORF">BTO28_00635</name>
</gene>